<feature type="binding site" evidence="7">
    <location>
        <position position="46"/>
    </location>
    <ligand>
        <name>substrate</name>
    </ligand>
</feature>
<dbReference type="AlphaFoldDB" id="A0A364XV62"/>
<feature type="binding site" evidence="7">
    <location>
        <position position="73"/>
    </location>
    <ligand>
        <name>Mg(2+)</name>
        <dbReference type="ChEBI" id="CHEBI:18420"/>
        <label>1</label>
    </ligand>
</feature>
<evidence type="ECO:0000256" key="7">
    <source>
        <dbReference type="HAMAP-Rule" id="MF_00209"/>
    </source>
</evidence>
<proteinExistence type="inferred from homology"/>
<dbReference type="InterPro" id="IPR008162">
    <property type="entry name" value="Pyrophosphatase"/>
</dbReference>
<protein>
    <recommendedName>
        <fullName evidence="7">Inorganic pyrophosphatase</fullName>
        <ecNumber evidence="7">3.6.1.1</ecNumber>
    </recommendedName>
    <alternativeName>
        <fullName evidence="7">Pyrophosphate phospho-hydrolase</fullName>
        <shortName evidence="7">PPase</shortName>
    </alternativeName>
</protein>
<gene>
    <name evidence="7" type="primary">ppa</name>
    <name evidence="8" type="ORF">DQQ10_26625</name>
</gene>
<evidence type="ECO:0000256" key="3">
    <source>
        <dbReference type="ARBA" id="ARBA00022723"/>
    </source>
</evidence>
<comment type="cofactor">
    <cofactor evidence="1 7">
        <name>Mg(2+)</name>
        <dbReference type="ChEBI" id="CHEBI:18420"/>
    </cofactor>
</comment>
<feature type="binding site" evidence="7">
    <location>
        <position position="68"/>
    </location>
    <ligand>
        <name>Mg(2+)</name>
        <dbReference type="ChEBI" id="CHEBI:18420"/>
        <label>1</label>
    </ligand>
</feature>
<feature type="binding site" evidence="7">
    <location>
        <position position="142"/>
    </location>
    <ligand>
        <name>substrate</name>
    </ligand>
</feature>
<dbReference type="EC" id="3.6.1.1" evidence="7"/>
<dbReference type="Pfam" id="PF00719">
    <property type="entry name" value="Pyrophosphatase"/>
    <property type="match status" value="1"/>
</dbReference>
<organism evidence="8 9">
    <name type="scientific">Pseudochryseolinea flava</name>
    <dbReference type="NCBI Taxonomy" id="2059302"/>
    <lineage>
        <taxon>Bacteria</taxon>
        <taxon>Pseudomonadati</taxon>
        <taxon>Bacteroidota</taxon>
        <taxon>Cytophagia</taxon>
        <taxon>Cytophagales</taxon>
        <taxon>Fulvivirgaceae</taxon>
        <taxon>Pseudochryseolinea</taxon>
    </lineage>
</organism>
<evidence type="ECO:0000256" key="2">
    <source>
        <dbReference type="ARBA" id="ARBA00022490"/>
    </source>
</evidence>
<accession>A0A364XV62</accession>
<evidence type="ECO:0000256" key="1">
    <source>
        <dbReference type="ARBA" id="ARBA00001946"/>
    </source>
</evidence>
<dbReference type="FunFam" id="3.90.80.10:FF:000003">
    <property type="entry name" value="Inorganic pyrophosphatase"/>
    <property type="match status" value="1"/>
</dbReference>
<keyword evidence="3 7" id="KW-0479">Metal-binding</keyword>
<feature type="binding site" evidence="7">
    <location>
        <position position="73"/>
    </location>
    <ligand>
        <name>Mg(2+)</name>
        <dbReference type="ChEBI" id="CHEBI:18420"/>
        <label>2</label>
    </ligand>
</feature>
<dbReference type="RefSeq" id="WP_112749999.1">
    <property type="nucleotide sequence ID" value="NZ_QMFY01000026.1"/>
</dbReference>
<dbReference type="Proteomes" id="UP000251889">
    <property type="component" value="Unassembled WGS sequence"/>
</dbReference>
<sequence>MVKHPWHEVSVGENPPEKVNAIIEIPKGSRAKYEIDKDSGLIKLDRVIFASMYYPLNYGFIPQTLGEDHDPLDIVVLTQVTVVPRCLIPSKVIGVMQMIDRGEADDKIIAVAEQDPSVSHLTDVKDLPDHLMAELKHFFENYKTLENKKVIVDEFLGKEEAMKIINTSIDFYKQHYPKK</sequence>
<dbReference type="CDD" id="cd00412">
    <property type="entry name" value="pyrophosphatase"/>
    <property type="match status" value="1"/>
</dbReference>
<evidence type="ECO:0000313" key="8">
    <source>
        <dbReference type="EMBL" id="RAV97843.1"/>
    </source>
</evidence>
<name>A0A364XV62_9BACT</name>
<dbReference type="OrthoDB" id="5187599at2"/>
<reference evidence="8 9" key="1">
    <citation type="submission" date="2018-06" db="EMBL/GenBank/DDBJ databases">
        <title>Chryseolinea flavus sp. nov., a member of the phylum Bacteroidetes isolated from soil.</title>
        <authorList>
            <person name="Li Y."/>
            <person name="Wang J."/>
        </authorList>
    </citation>
    <scope>NUCLEOTIDE SEQUENCE [LARGE SCALE GENOMIC DNA]</scope>
    <source>
        <strain evidence="8 9">SDU1-6</strain>
    </source>
</reference>
<dbReference type="PANTHER" id="PTHR10286">
    <property type="entry name" value="INORGANIC PYROPHOSPHATASE"/>
    <property type="match status" value="1"/>
</dbReference>
<dbReference type="GO" id="GO:0006796">
    <property type="term" value="P:phosphate-containing compound metabolic process"/>
    <property type="evidence" value="ECO:0007669"/>
    <property type="project" value="InterPro"/>
</dbReference>
<dbReference type="HAMAP" id="MF_00209">
    <property type="entry name" value="Inorganic_PPase"/>
    <property type="match status" value="1"/>
</dbReference>
<dbReference type="GO" id="GO:0000287">
    <property type="term" value="F:magnesium ion binding"/>
    <property type="evidence" value="ECO:0007669"/>
    <property type="project" value="UniProtKB-UniRule"/>
</dbReference>
<comment type="catalytic activity">
    <reaction evidence="6 7">
        <text>diphosphate + H2O = 2 phosphate + H(+)</text>
        <dbReference type="Rhea" id="RHEA:24576"/>
        <dbReference type="ChEBI" id="CHEBI:15377"/>
        <dbReference type="ChEBI" id="CHEBI:15378"/>
        <dbReference type="ChEBI" id="CHEBI:33019"/>
        <dbReference type="ChEBI" id="CHEBI:43474"/>
        <dbReference type="EC" id="3.6.1.1"/>
    </reaction>
</comment>
<evidence type="ECO:0000313" key="9">
    <source>
        <dbReference type="Proteomes" id="UP000251889"/>
    </source>
</evidence>
<evidence type="ECO:0000256" key="4">
    <source>
        <dbReference type="ARBA" id="ARBA00022801"/>
    </source>
</evidence>
<comment type="similarity">
    <text evidence="7">Belongs to the PPase family.</text>
</comment>
<dbReference type="GO" id="GO:0005737">
    <property type="term" value="C:cytoplasm"/>
    <property type="evidence" value="ECO:0007669"/>
    <property type="project" value="UniProtKB-SubCell"/>
</dbReference>
<keyword evidence="9" id="KW-1185">Reference proteome</keyword>
<dbReference type="InterPro" id="IPR036649">
    <property type="entry name" value="Pyrophosphatase_sf"/>
</dbReference>
<keyword evidence="5 7" id="KW-0460">Magnesium</keyword>
<comment type="caution">
    <text evidence="8">The sequence shown here is derived from an EMBL/GenBank/DDBJ whole genome shotgun (WGS) entry which is preliminary data.</text>
</comment>
<dbReference type="GO" id="GO:0004427">
    <property type="term" value="F:inorganic diphosphate phosphatase activity"/>
    <property type="evidence" value="ECO:0007669"/>
    <property type="project" value="UniProtKB-UniRule"/>
</dbReference>
<dbReference type="EMBL" id="QMFY01000026">
    <property type="protein sequence ID" value="RAV97843.1"/>
    <property type="molecule type" value="Genomic_DNA"/>
</dbReference>
<comment type="subunit">
    <text evidence="7">Homohexamer.</text>
</comment>
<feature type="binding site" evidence="7">
    <location>
        <position position="58"/>
    </location>
    <ligand>
        <name>substrate</name>
    </ligand>
</feature>
<keyword evidence="2 7" id="KW-0963">Cytoplasm</keyword>
<comment type="subcellular location">
    <subcellularLocation>
        <location evidence="7">Cytoplasm</location>
    </subcellularLocation>
</comment>
<feature type="binding site" evidence="7">
    <location>
        <position position="32"/>
    </location>
    <ligand>
        <name>substrate</name>
    </ligand>
</feature>
<dbReference type="SUPFAM" id="SSF50324">
    <property type="entry name" value="Inorganic pyrophosphatase"/>
    <property type="match status" value="1"/>
</dbReference>
<feature type="binding site" evidence="7">
    <location>
        <position position="105"/>
    </location>
    <ligand>
        <name>Mg(2+)</name>
        <dbReference type="ChEBI" id="CHEBI:18420"/>
        <label>1</label>
    </ligand>
</feature>
<evidence type="ECO:0000256" key="5">
    <source>
        <dbReference type="ARBA" id="ARBA00022842"/>
    </source>
</evidence>
<dbReference type="Gene3D" id="3.90.80.10">
    <property type="entry name" value="Inorganic pyrophosphatase"/>
    <property type="match status" value="1"/>
</dbReference>
<evidence type="ECO:0000256" key="6">
    <source>
        <dbReference type="ARBA" id="ARBA00047820"/>
    </source>
</evidence>
<keyword evidence="4 7" id="KW-0378">Hydrolase</keyword>
<comment type="function">
    <text evidence="7">Catalyzes the hydrolysis of inorganic pyrophosphate (PPi) forming two phosphate ions.</text>
</comment>